<reference evidence="4 5" key="1">
    <citation type="submission" date="2020-04" db="EMBL/GenBank/DDBJ databases">
        <title>Ramlibacter sp. G-1-2-2 isolated from soil.</title>
        <authorList>
            <person name="Dahal R.H."/>
        </authorList>
    </citation>
    <scope>NUCLEOTIDE SEQUENCE [LARGE SCALE GENOMIC DNA]</scope>
    <source>
        <strain evidence="4 5">G-1-2-2</strain>
    </source>
</reference>
<evidence type="ECO:0000313" key="5">
    <source>
        <dbReference type="Proteomes" id="UP000541185"/>
    </source>
</evidence>
<dbReference type="InterPro" id="IPR009057">
    <property type="entry name" value="Homeodomain-like_sf"/>
</dbReference>
<dbReference type="Pfam" id="PF08362">
    <property type="entry name" value="TetR_C_3"/>
    <property type="match status" value="1"/>
</dbReference>
<dbReference type="InterPro" id="IPR050109">
    <property type="entry name" value="HTH-type_TetR-like_transc_reg"/>
</dbReference>
<dbReference type="PANTHER" id="PTHR30328:SF54">
    <property type="entry name" value="HTH-TYPE TRANSCRIPTIONAL REPRESSOR SCO4008"/>
    <property type="match status" value="1"/>
</dbReference>
<dbReference type="SUPFAM" id="SSF48498">
    <property type="entry name" value="Tetracyclin repressor-like, C-terminal domain"/>
    <property type="match status" value="1"/>
</dbReference>
<feature type="domain" description="HTH tetR-type" evidence="3">
    <location>
        <begin position="19"/>
        <end position="79"/>
    </location>
</feature>
<dbReference type="Gene3D" id="1.10.10.60">
    <property type="entry name" value="Homeodomain-like"/>
    <property type="match status" value="1"/>
</dbReference>
<evidence type="ECO:0000256" key="2">
    <source>
        <dbReference type="PROSITE-ProRule" id="PRU00335"/>
    </source>
</evidence>
<dbReference type="InterPro" id="IPR001647">
    <property type="entry name" value="HTH_TetR"/>
</dbReference>
<dbReference type="InterPro" id="IPR036271">
    <property type="entry name" value="Tet_transcr_reg_TetR-rel_C_sf"/>
</dbReference>
<keyword evidence="5" id="KW-1185">Reference proteome</keyword>
<dbReference type="RefSeq" id="WP_169418645.1">
    <property type="nucleotide sequence ID" value="NZ_JABBFX010000001.1"/>
</dbReference>
<dbReference type="PRINTS" id="PR00455">
    <property type="entry name" value="HTHTETR"/>
</dbReference>
<dbReference type="Pfam" id="PF00440">
    <property type="entry name" value="TetR_N"/>
    <property type="match status" value="1"/>
</dbReference>
<evidence type="ECO:0000313" key="4">
    <source>
        <dbReference type="EMBL" id="NML44523.1"/>
    </source>
</evidence>
<dbReference type="GO" id="GO:0045892">
    <property type="term" value="P:negative regulation of DNA-templated transcription"/>
    <property type="evidence" value="ECO:0007669"/>
    <property type="project" value="InterPro"/>
</dbReference>
<dbReference type="GO" id="GO:0003677">
    <property type="term" value="F:DNA binding"/>
    <property type="evidence" value="ECO:0007669"/>
    <property type="project" value="UniProtKB-UniRule"/>
</dbReference>
<proteinExistence type="predicted"/>
<accession>A0A848H7L2</accession>
<dbReference type="Proteomes" id="UP000541185">
    <property type="component" value="Unassembled WGS sequence"/>
</dbReference>
<dbReference type="EMBL" id="JABBFX010000001">
    <property type="protein sequence ID" value="NML44523.1"/>
    <property type="molecule type" value="Genomic_DNA"/>
</dbReference>
<feature type="DNA-binding region" description="H-T-H motif" evidence="2">
    <location>
        <begin position="42"/>
        <end position="61"/>
    </location>
</feature>
<dbReference type="PANTHER" id="PTHR30328">
    <property type="entry name" value="TRANSCRIPTIONAL REPRESSOR"/>
    <property type="match status" value="1"/>
</dbReference>
<evidence type="ECO:0000256" key="1">
    <source>
        <dbReference type="ARBA" id="ARBA00023125"/>
    </source>
</evidence>
<sequence length="225" mass="25569">MLEERTVDARSAAFAERRAGMMDRIHAAGLEQFSRHGLQGTSTQDIAARAGISKQQLHYYIESKEALYESILRRTMQHWAHIGLNVDEDHSDPAVSLARLVQRKLDFTFEHPQVCRLFAGEILSGGHVIRRIWKDGQPSVDAAAALVQSWVDAGKIAPIDPMYLLFHIWALTQHYADYEAQVRFFARWPDAKPLDRDAIRAEITALVLRGVGLEHPPKKRRARAR</sequence>
<keyword evidence="1 2" id="KW-0238">DNA-binding</keyword>
<dbReference type="AlphaFoldDB" id="A0A848H7L2"/>
<name>A0A848H7L2_9BURK</name>
<comment type="caution">
    <text evidence="4">The sequence shown here is derived from an EMBL/GenBank/DDBJ whole genome shotgun (WGS) entry which is preliminary data.</text>
</comment>
<dbReference type="InterPro" id="IPR013573">
    <property type="entry name" value="Tscrpt_reg_YcdC_C"/>
</dbReference>
<dbReference type="SUPFAM" id="SSF46689">
    <property type="entry name" value="Homeodomain-like"/>
    <property type="match status" value="1"/>
</dbReference>
<protein>
    <submittedName>
        <fullName evidence="4">TetR family transcriptional regulator</fullName>
    </submittedName>
</protein>
<organism evidence="4 5">
    <name type="scientific">Ramlibacter agri</name>
    <dbReference type="NCBI Taxonomy" id="2728837"/>
    <lineage>
        <taxon>Bacteria</taxon>
        <taxon>Pseudomonadati</taxon>
        <taxon>Pseudomonadota</taxon>
        <taxon>Betaproteobacteria</taxon>
        <taxon>Burkholderiales</taxon>
        <taxon>Comamonadaceae</taxon>
        <taxon>Ramlibacter</taxon>
    </lineage>
</organism>
<gene>
    <name evidence="4" type="ORF">HHL11_12225</name>
</gene>
<evidence type="ECO:0000259" key="3">
    <source>
        <dbReference type="PROSITE" id="PS50977"/>
    </source>
</evidence>
<dbReference type="Gene3D" id="1.10.357.10">
    <property type="entry name" value="Tetracycline Repressor, domain 2"/>
    <property type="match status" value="1"/>
</dbReference>
<dbReference type="PROSITE" id="PS50977">
    <property type="entry name" value="HTH_TETR_2"/>
    <property type="match status" value="1"/>
</dbReference>